<keyword evidence="1" id="KW-1133">Transmembrane helix</keyword>
<protein>
    <submittedName>
        <fullName evidence="2">Uncharacterized protein</fullName>
    </submittedName>
</protein>
<gene>
    <name evidence="2" type="ORF">C8N46_10225</name>
</gene>
<dbReference type="Proteomes" id="UP000244090">
    <property type="component" value="Unassembled WGS sequence"/>
</dbReference>
<keyword evidence="3" id="KW-1185">Reference proteome</keyword>
<dbReference type="RefSeq" id="WP_108113629.1">
    <property type="nucleotide sequence ID" value="NZ_QBKT01000002.1"/>
</dbReference>
<comment type="caution">
    <text evidence="2">The sequence shown here is derived from an EMBL/GenBank/DDBJ whole genome shotgun (WGS) entry which is preliminary data.</text>
</comment>
<feature type="transmembrane region" description="Helical" evidence="1">
    <location>
        <begin position="32"/>
        <end position="58"/>
    </location>
</feature>
<feature type="transmembrane region" description="Helical" evidence="1">
    <location>
        <begin position="74"/>
        <end position="95"/>
    </location>
</feature>
<accession>A0A2T6C2T9</accession>
<sequence length="151" mass="17435">MPIRKQDKNVFDNFELRLNESSKKFLREASKWAFVFSIIGFVFCGIMLFIGIFALMFFKEAKTVFSSFSEFPPYVYAIFYIIIAIVSFFPARYVYNFSRRIKTAIAEKNTTDLTIAFSKIKLYFKSLVLAVLGLTIVLILAILFVILINNG</sequence>
<evidence type="ECO:0000313" key="3">
    <source>
        <dbReference type="Proteomes" id="UP000244090"/>
    </source>
</evidence>
<evidence type="ECO:0000256" key="1">
    <source>
        <dbReference type="SAM" id="Phobius"/>
    </source>
</evidence>
<dbReference type="AlphaFoldDB" id="A0A2T6C2T9"/>
<name>A0A2T6C2T9_9FLAO</name>
<keyword evidence="1" id="KW-0472">Membrane</keyword>
<proteinExistence type="predicted"/>
<keyword evidence="1" id="KW-0812">Transmembrane</keyword>
<dbReference type="OrthoDB" id="1121797at2"/>
<organism evidence="2 3">
    <name type="scientific">Kordia periserrulae</name>
    <dbReference type="NCBI Taxonomy" id="701523"/>
    <lineage>
        <taxon>Bacteria</taxon>
        <taxon>Pseudomonadati</taxon>
        <taxon>Bacteroidota</taxon>
        <taxon>Flavobacteriia</taxon>
        <taxon>Flavobacteriales</taxon>
        <taxon>Flavobacteriaceae</taxon>
        <taxon>Kordia</taxon>
    </lineage>
</organism>
<reference evidence="2 3" key="1">
    <citation type="submission" date="2018-04" db="EMBL/GenBank/DDBJ databases">
        <title>Genomic Encyclopedia of Archaeal and Bacterial Type Strains, Phase II (KMG-II): from individual species to whole genera.</title>
        <authorList>
            <person name="Goeker M."/>
        </authorList>
    </citation>
    <scope>NUCLEOTIDE SEQUENCE [LARGE SCALE GENOMIC DNA]</scope>
    <source>
        <strain evidence="2 3">DSM 25731</strain>
    </source>
</reference>
<feature type="transmembrane region" description="Helical" evidence="1">
    <location>
        <begin position="127"/>
        <end position="148"/>
    </location>
</feature>
<evidence type="ECO:0000313" key="2">
    <source>
        <dbReference type="EMBL" id="PTX62630.1"/>
    </source>
</evidence>
<dbReference type="EMBL" id="QBKT01000002">
    <property type="protein sequence ID" value="PTX62630.1"/>
    <property type="molecule type" value="Genomic_DNA"/>
</dbReference>